<proteinExistence type="predicted"/>
<evidence type="ECO:0000256" key="3">
    <source>
        <dbReference type="ARBA" id="ARBA00023015"/>
    </source>
</evidence>
<gene>
    <name evidence="8" type="ORF">UFOPK3770_01189</name>
</gene>
<keyword evidence="5" id="KW-0804">Transcription</keyword>
<feature type="domain" description="OmpR/PhoB-type" evidence="7">
    <location>
        <begin position="130"/>
        <end position="225"/>
    </location>
</feature>
<dbReference type="SMART" id="SM00862">
    <property type="entry name" value="Trans_reg_C"/>
    <property type="match status" value="1"/>
</dbReference>
<dbReference type="Gene3D" id="1.10.10.10">
    <property type="entry name" value="Winged helix-like DNA-binding domain superfamily/Winged helix DNA-binding domain"/>
    <property type="match status" value="1"/>
</dbReference>
<dbReference type="FunFam" id="3.40.50.2300:FF:000001">
    <property type="entry name" value="DNA-binding response regulator PhoB"/>
    <property type="match status" value="1"/>
</dbReference>
<dbReference type="CDD" id="cd00383">
    <property type="entry name" value="trans_reg_C"/>
    <property type="match status" value="1"/>
</dbReference>
<evidence type="ECO:0000256" key="1">
    <source>
        <dbReference type="ARBA" id="ARBA00022553"/>
    </source>
</evidence>
<dbReference type="GO" id="GO:0005829">
    <property type="term" value="C:cytosol"/>
    <property type="evidence" value="ECO:0007669"/>
    <property type="project" value="TreeGrafter"/>
</dbReference>
<evidence type="ECO:0000259" key="6">
    <source>
        <dbReference type="PROSITE" id="PS50110"/>
    </source>
</evidence>
<dbReference type="PROSITE" id="PS50110">
    <property type="entry name" value="RESPONSE_REGULATORY"/>
    <property type="match status" value="1"/>
</dbReference>
<protein>
    <submittedName>
        <fullName evidence="8">Unannotated protein</fullName>
    </submittedName>
</protein>
<dbReference type="GO" id="GO:0000156">
    <property type="term" value="F:phosphorelay response regulator activity"/>
    <property type="evidence" value="ECO:0007669"/>
    <property type="project" value="TreeGrafter"/>
</dbReference>
<dbReference type="InterPro" id="IPR001789">
    <property type="entry name" value="Sig_transdc_resp-reg_receiver"/>
</dbReference>
<dbReference type="Pfam" id="PF00486">
    <property type="entry name" value="Trans_reg_C"/>
    <property type="match status" value="1"/>
</dbReference>
<dbReference type="GO" id="GO:0000976">
    <property type="term" value="F:transcription cis-regulatory region binding"/>
    <property type="evidence" value="ECO:0007669"/>
    <property type="project" value="TreeGrafter"/>
</dbReference>
<dbReference type="PANTHER" id="PTHR48111">
    <property type="entry name" value="REGULATOR OF RPOS"/>
    <property type="match status" value="1"/>
</dbReference>
<dbReference type="InterPro" id="IPR001867">
    <property type="entry name" value="OmpR/PhoB-type_DNA-bd"/>
</dbReference>
<dbReference type="AlphaFoldDB" id="A0A6J5ZQ39"/>
<keyword evidence="3" id="KW-0805">Transcription regulation</keyword>
<keyword evidence="4" id="KW-0238">DNA-binding</keyword>
<dbReference type="InterPro" id="IPR039420">
    <property type="entry name" value="WalR-like"/>
</dbReference>
<feature type="domain" description="Response regulatory" evidence="6">
    <location>
        <begin position="7"/>
        <end position="121"/>
    </location>
</feature>
<evidence type="ECO:0000256" key="5">
    <source>
        <dbReference type="ARBA" id="ARBA00023163"/>
    </source>
</evidence>
<dbReference type="InterPro" id="IPR011006">
    <property type="entry name" value="CheY-like_superfamily"/>
</dbReference>
<evidence type="ECO:0000256" key="4">
    <source>
        <dbReference type="ARBA" id="ARBA00023125"/>
    </source>
</evidence>
<evidence type="ECO:0000259" key="7">
    <source>
        <dbReference type="PROSITE" id="PS51755"/>
    </source>
</evidence>
<reference evidence="8" key="1">
    <citation type="submission" date="2020-05" db="EMBL/GenBank/DDBJ databases">
        <authorList>
            <person name="Chiriac C."/>
            <person name="Salcher M."/>
            <person name="Ghai R."/>
            <person name="Kavagutti S V."/>
        </authorList>
    </citation>
    <scope>NUCLEOTIDE SEQUENCE</scope>
</reference>
<evidence type="ECO:0000256" key="2">
    <source>
        <dbReference type="ARBA" id="ARBA00023012"/>
    </source>
</evidence>
<name>A0A6J5ZQ39_9ZZZZ</name>
<dbReference type="GO" id="GO:0006355">
    <property type="term" value="P:regulation of DNA-templated transcription"/>
    <property type="evidence" value="ECO:0007669"/>
    <property type="project" value="InterPro"/>
</dbReference>
<dbReference type="SMART" id="SM00448">
    <property type="entry name" value="REC"/>
    <property type="match status" value="1"/>
</dbReference>
<organism evidence="8">
    <name type="scientific">freshwater metagenome</name>
    <dbReference type="NCBI Taxonomy" id="449393"/>
    <lineage>
        <taxon>unclassified sequences</taxon>
        <taxon>metagenomes</taxon>
        <taxon>ecological metagenomes</taxon>
    </lineage>
</organism>
<dbReference type="GO" id="GO:0032993">
    <property type="term" value="C:protein-DNA complex"/>
    <property type="evidence" value="ECO:0007669"/>
    <property type="project" value="TreeGrafter"/>
</dbReference>
<dbReference type="InterPro" id="IPR036388">
    <property type="entry name" value="WH-like_DNA-bd_sf"/>
</dbReference>
<sequence>MTEKLHTILVVDDEDSVREMISEALSLAGFNCLEARDGIQALQELRKSEIQLVVLDLSMPRLNGLELIEKIRSTHDSRPILVLTAREEKDDLKTSFSLGADDFLRKPFSIEELAWRCRALIRRHFSRVQGDLLKHGPLTLNRDTYQVFVNNTEIQLSATEFRLLEVLMENSGRVLTRIQLLQLVWGYSNPVETTVIDTYISYLRRKLRPLEPIRTVRGIGYELKIGKMT</sequence>
<keyword evidence="2" id="KW-0902">Two-component regulatory system</keyword>
<accession>A0A6J5ZQ39</accession>
<dbReference type="SUPFAM" id="SSF52172">
    <property type="entry name" value="CheY-like"/>
    <property type="match status" value="1"/>
</dbReference>
<dbReference type="Gene3D" id="3.40.50.2300">
    <property type="match status" value="1"/>
</dbReference>
<dbReference type="CDD" id="cd17574">
    <property type="entry name" value="REC_OmpR"/>
    <property type="match status" value="1"/>
</dbReference>
<dbReference type="Pfam" id="PF00072">
    <property type="entry name" value="Response_reg"/>
    <property type="match status" value="1"/>
</dbReference>
<dbReference type="PROSITE" id="PS51755">
    <property type="entry name" value="OMPR_PHOB"/>
    <property type="match status" value="1"/>
</dbReference>
<keyword evidence="1" id="KW-0597">Phosphoprotein</keyword>
<dbReference type="EMBL" id="CAESAJ010000167">
    <property type="protein sequence ID" value="CAB4343558.1"/>
    <property type="molecule type" value="Genomic_DNA"/>
</dbReference>
<evidence type="ECO:0000313" key="8">
    <source>
        <dbReference type="EMBL" id="CAB4343558.1"/>
    </source>
</evidence>
<dbReference type="PANTHER" id="PTHR48111:SF1">
    <property type="entry name" value="TWO-COMPONENT RESPONSE REGULATOR ORR33"/>
    <property type="match status" value="1"/>
</dbReference>